<feature type="transmembrane region" description="Helical" evidence="5">
    <location>
        <begin position="524"/>
        <end position="546"/>
    </location>
</feature>
<dbReference type="GO" id="GO:0007155">
    <property type="term" value="P:cell adhesion"/>
    <property type="evidence" value="ECO:0007669"/>
    <property type="project" value="UniProtKB-ARBA"/>
</dbReference>
<dbReference type="AlphaFoldDB" id="A0ABD1F0S4"/>
<feature type="domain" description="Ig-like" evidence="6">
    <location>
        <begin position="193"/>
        <end position="289"/>
    </location>
</feature>
<dbReference type="EMBL" id="JBDJPC010000004">
    <property type="protein sequence ID" value="KAL1506853.1"/>
    <property type="molecule type" value="Genomic_DNA"/>
</dbReference>
<feature type="domain" description="Ig-like" evidence="6">
    <location>
        <begin position="1"/>
        <end position="83"/>
    </location>
</feature>
<organism evidence="8 9">
    <name type="scientific">Hypothenemus hampei</name>
    <name type="common">Coffee berry borer</name>
    <dbReference type="NCBI Taxonomy" id="57062"/>
    <lineage>
        <taxon>Eukaryota</taxon>
        <taxon>Metazoa</taxon>
        <taxon>Ecdysozoa</taxon>
        <taxon>Arthropoda</taxon>
        <taxon>Hexapoda</taxon>
        <taxon>Insecta</taxon>
        <taxon>Pterygota</taxon>
        <taxon>Neoptera</taxon>
        <taxon>Endopterygota</taxon>
        <taxon>Coleoptera</taxon>
        <taxon>Polyphaga</taxon>
        <taxon>Cucujiformia</taxon>
        <taxon>Curculionidae</taxon>
        <taxon>Scolytinae</taxon>
        <taxon>Hypothenemus</taxon>
    </lineage>
</organism>
<dbReference type="SUPFAM" id="SSF48726">
    <property type="entry name" value="Immunoglobulin"/>
    <property type="match status" value="3"/>
</dbReference>
<proteinExistence type="predicted"/>
<dbReference type="GO" id="GO:0009653">
    <property type="term" value="P:anatomical structure morphogenesis"/>
    <property type="evidence" value="ECO:0007669"/>
    <property type="project" value="UniProtKB-ARBA"/>
</dbReference>
<reference evidence="8 9" key="1">
    <citation type="submission" date="2024-05" db="EMBL/GenBank/DDBJ databases">
        <title>Genetic variation in Jamaican populations of the coffee berry borer (Hypothenemus hampei).</title>
        <authorList>
            <person name="Errbii M."/>
            <person name="Myrie A."/>
        </authorList>
    </citation>
    <scope>NUCLEOTIDE SEQUENCE [LARGE SCALE GENOMIC DNA]</scope>
    <source>
        <strain evidence="8">JA-Hopewell-2020-01-JO</strain>
        <tissue evidence="8">Whole body</tissue>
    </source>
</reference>
<keyword evidence="5" id="KW-1133">Transmembrane helix</keyword>
<dbReference type="Pfam" id="PF07679">
    <property type="entry name" value="I-set"/>
    <property type="match status" value="1"/>
</dbReference>
<evidence type="ECO:0000313" key="8">
    <source>
        <dbReference type="EMBL" id="KAL1506853.1"/>
    </source>
</evidence>
<dbReference type="InterPro" id="IPR003961">
    <property type="entry name" value="FN3_dom"/>
</dbReference>
<evidence type="ECO:0000256" key="4">
    <source>
        <dbReference type="SAM" id="MobiDB-lite"/>
    </source>
</evidence>
<evidence type="ECO:0000256" key="2">
    <source>
        <dbReference type="ARBA" id="ARBA00023157"/>
    </source>
</evidence>
<dbReference type="InterPro" id="IPR007110">
    <property type="entry name" value="Ig-like_dom"/>
</dbReference>
<dbReference type="Pfam" id="PF13927">
    <property type="entry name" value="Ig_3"/>
    <property type="match status" value="1"/>
</dbReference>
<dbReference type="FunFam" id="2.60.40.10:FF:000032">
    <property type="entry name" value="palladin isoform X1"/>
    <property type="match status" value="1"/>
</dbReference>
<keyword evidence="2" id="KW-1015">Disulfide bond</keyword>
<dbReference type="InterPro" id="IPR013098">
    <property type="entry name" value="Ig_I-set"/>
</dbReference>
<dbReference type="GO" id="GO:0030154">
    <property type="term" value="P:cell differentiation"/>
    <property type="evidence" value="ECO:0007669"/>
    <property type="project" value="UniProtKB-ARBA"/>
</dbReference>
<gene>
    <name evidence="8" type="ORF">ABEB36_006137</name>
</gene>
<dbReference type="SMART" id="SM00409">
    <property type="entry name" value="IG"/>
    <property type="match status" value="3"/>
</dbReference>
<dbReference type="PANTHER" id="PTHR44170:SF29">
    <property type="entry name" value="NEOGENIN"/>
    <property type="match status" value="1"/>
</dbReference>
<dbReference type="SMART" id="SM00060">
    <property type="entry name" value="FN3"/>
    <property type="match status" value="2"/>
</dbReference>
<evidence type="ECO:0000313" key="9">
    <source>
        <dbReference type="Proteomes" id="UP001566132"/>
    </source>
</evidence>
<dbReference type="PROSITE" id="PS50835">
    <property type="entry name" value="IG_LIKE"/>
    <property type="match status" value="3"/>
</dbReference>
<feature type="compositionally biased region" description="Basic and acidic residues" evidence="4">
    <location>
        <begin position="564"/>
        <end position="579"/>
    </location>
</feature>
<feature type="domain" description="Fibronectin type-III" evidence="7">
    <location>
        <begin position="300"/>
        <end position="395"/>
    </location>
</feature>
<evidence type="ECO:0000256" key="5">
    <source>
        <dbReference type="SAM" id="Phobius"/>
    </source>
</evidence>
<name>A0ABD1F0S4_HYPHA</name>
<dbReference type="InterPro" id="IPR036116">
    <property type="entry name" value="FN3_sf"/>
</dbReference>
<keyword evidence="9" id="KW-1185">Reference proteome</keyword>
<dbReference type="InterPro" id="IPR003598">
    <property type="entry name" value="Ig_sub2"/>
</dbReference>
<dbReference type="PANTHER" id="PTHR44170">
    <property type="entry name" value="PROTEIN SIDEKICK"/>
    <property type="match status" value="1"/>
</dbReference>
<feature type="domain" description="Fibronectin type-III" evidence="7">
    <location>
        <begin position="406"/>
        <end position="513"/>
    </location>
</feature>
<dbReference type="Gene3D" id="2.60.40.10">
    <property type="entry name" value="Immunoglobulins"/>
    <property type="match status" value="5"/>
</dbReference>
<dbReference type="SMART" id="SM00408">
    <property type="entry name" value="IGc2"/>
    <property type="match status" value="2"/>
</dbReference>
<keyword evidence="5" id="KW-0472">Membrane</keyword>
<feature type="domain" description="Ig-like" evidence="6">
    <location>
        <begin position="88"/>
        <end position="188"/>
    </location>
</feature>
<keyword evidence="1" id="KW-0677">Repeat</keyword>
<evidence type="ECO:0000256" key="1">
    <source>
        <dbReference type="ARBA" id="ARBA00022737"/>
    </source>
</evidence>
<dbReference type="InterPro" id="IPR013783">
    <property type="entry name" value="Ig-like_fold"/>
</dbReference>
<comment type="caution">
    <text evidence="8">The sequence shown here is derived from an EMBL/GenBank/DDBJ whole genome shotgun (WGS) entry which is preliminary data.</text>
</comment>
<accession>A0ABD1F0S4</accession>
<feature type="region of interest" description="Disordered" evidence="4">
    <location>
        <begin position="564"/>
        <end position="586"/>
    </location>
</feature>
<dbReference type="Pfam" id="PF00041">
    <property type="entry name" value="fn3"/>
    <property type="match status" value="2"/>
</dbReference>
<evidence type="ECO:0000259" key="7">
    <source>
        <dbReference type="PROSITE" id="PS50853"/>
    </source>
</evidence>
<evidence type="ECO:0008006" key="10">
    <source>
        <dbReference type="Google" id="ProtNLM"/>
    </source>
</evidence>
<keyword evidence="5" id="KW-0812">Transmembrane</keyword>
<protein>
    <recommendedName>
        <fullName evidence="10">Fasciclin-2</fullName>
    </recommendedName>
</protein>
<dbReference type="InterPro" id="IPR003599">
    <property type="entry name" value="Ig_sub"/>
</dbReference>
<evidence type="ECO:0000259" key="6">
    <source>
        <dbReference type="PROSITE" id="PS50835"/>
    </source>
</evidence>
<sequence length="611" mass="69133">MKPVEVVEGETASVRCIATGKPLPSYQWIKLDRSNDLSKTDRFQVNKKTGELIMNRVEFGDDGMYKCVAANSAGRVETEVRINVLVKPQIYELVNVTASMTNETRIICKTKGRPPPRVTFRKLSNREPFIVGQQPDNNRITLKQETFADAGEAFGTLVITNLNRSDDGLYECIAENPTGKAYKNGHITVQFKPTFNRTKDLPSVWTWENRPGNLSCLPEAIPNATIVWRWNQIEISDENFNMGRVSRNNFQVFGRGPQSFLIVKPYNEPRYYTFYECVARNPLGEASIKIQLKQAFVPLPIGQVRTNIITATTIKFSILPPSNYDGLPIRSYTVQFKPEKQPLWEKGFLHTWSNGAPYIIENLVPEVTYHFRFAARNDVGLGPWTNGPSITMPRRSVPAEPTLLLPGVNLTYKQELQAPYSNHFEIRWNVPADNGEPIEYYLIRYCRIERTEDEERDIDCSENIQQSVQYTSFPLDHLVPDTLYKVELRAHNAIGDSTPATLRFRTARGIGPVPLENPTMSSGLIIGIVVLALVFILIVVDLTCFLANRTGAIASCCERIRKQKKDEEDPKLGSDEKEPLNQPLEKPVSVEYDGRQVYTKSGEIIGKHSAV</sequence>
<dbReference type="CDD" id="cd00063">
    <property type="entry name" value="FN3"/>
    <property type="match status" value="2"/>
</dbReference>
<keyword evidence="3" id="KW-0393">Immunoglobulin domain</keyword>
<evidence type="ECO:0000256" key="3">
    <source>
        <dbReference type="ARBA" id="ARBA00023319"/>
    </source>
</evidence>
<dbReference type="InterPro" id="IPR036179">
    <property type="entry name" value="Ig-like_dom_sf"/>
</dbReference>
<dbReference type="PROSITE" id="PS50853">
    <property type="entry name" value="FN3"/>
    <property type="match status" value="2"/>
</dbReference>
<dbReference type="Proteomes" id="UP001566132">
    <property type="component" value="Unassembled WGS sequence"/>
</dbReference>
<dbReference type="SUPFAM" id="SSF49265">
    <property type="entry name" value="Fibronectin type III"/>
    <property type="match status" value="2"/>
</dbReference>